<organism evidence="2 3">
    <name type="scientific">Marasmius crinis-equi</name>
    <dbReference type="NCBI Taxonomy" id="585013"/>
    <lineage>
        <taxon>Eukaryota</taxon>
        <taxon>Fungi</taxon>
        <taxon>Dikarya</taxon>
        <taxon>Basidiomycota</taxon>
        <taxon>Agaricomycotina</taxon>
        <taxon>Agaricomycetes</taxon>
        <taxon>Agaricomycetidae</taxon>
        <taxon>Agaricales</taxon>
        <taxon>Marasmiineae</taxon>
        <taxon>Marasmiaceae</taxon>
        <taxon>Marasmius</taxon>
    </lineage>
</organism>
<gene>
    <name evidence="2" type="ORF">V5O48_014151</name>
</gene>
<feature type="non-terminal residue" evidence="2">
    <location>
        <position position="1"/>
    </location>
</feature>
<feature type="region of interest" description="Disordered" evidence="1">
    <location>
        <begin position="30"/>
        <end position="53"/>
    </location>
</feature>
<keyword evidence="3" id="KW-1185">Reference proteome</keyword>
<accession>A0ABR3EY52</accession>
<proteinExistence type="predicted"/>
<dbReference type="EMBL" id="JBAHYK010001478">
    <property type="protein sequence ID" value="KAL0567846.1"/>
    <property type="molecule type" value="Genomic_DNA"/>
</dbReference>
<feature type="region of interest" description="Disordered" evidence="1">
    <location>
        <begin position="1"/>
        <end position="20"/>
    </location>
</feature>
<reference evidence="2 3" key="1">
    <citation type="submission" date="2024-02" db="EMBL/GenBank/DDBJ databases">
        <title>A draft genome for the cacao thread blight pathogen Marasmius crinis-equi.</title>
        <authorList>
            <person name="Cohen S.P."/>
            <person name="Baruah I.K."/>
            <person name="Amoako-Attah I."/>
            <person name="Bukari Y."/>
            <person name="Meinhardt L.W."/>
            <person name="Bailey B.A."/>
        </authorList>
    </citation>
    <scope>NUCLEOTIDE SEQUENCE [LARGE SCALE GENOMIC DNA]</scope>
    <source>
        <strain evidence="2 3">GH-76</strain>
    </source>
</reference>
<protein>
    <submittedName>
        <fullName evidence="2">Uncharacterized protein</fullName>
    </submittedName>
</protein>
<evidence type="ECO:0000256" key="1">
    <source>
        <dbReference type="SAM" id="MobiDB-lite"/>
    </source>
</evidence>
<comment type="caution">
    <text evidence="2">The sequence shown here is derived from an EMBL/GenBank/DDBJ whole genome shotgun (WGS) entry which is preliminary data.</text>
</comment>
<name>A0ABR3EY52_9AGAR</name>
<evidence type="ECO:0000313" key="3">
    <source>
        <dbReference type="Proteomes" id="UP001465976"/>
    </source>
</evidence>
<evidence type="ECO:0000313" key="2">
    <source>
        <dbReference type="EMBL" id="KAL0567846.1"/>
    </source>
</evidence>
<feature type="compositionally biased region" description="Basic and acidic residues" evidence="1">
    <location>
        <begin position="33"/>
        <end position="53"/>
    </location>
</feature>
<sequence length="53" mass="5895">LKDAVKQEDPPSLGASPFVTDMPFSLTTCAIEEQNRRTDEDSGARKSERELLD</sequence>
<dbReference type="Proteomes" id="UP001465976">
    <property type="component" value="Unassembled WGS sequence"/>
</dbReference>